<feature type="domain" description="Cadherin" evidence="18">
    <location>
        <begin position="383"/>
        <end position="487"/>
    </location>
</feature>
<evidence type="ECO:0000256" key="1">
    <source>
        <dbReference type="ARBA" id="ARBA00004251"/>
    </source>
</evidence>
<evidence type="ECO:0000256" key="2">
    <source>
        <dbReference type="ARBA" id="ARBA00022475"/>
    </source>
</evidence>
<keyword evidence="9 15" id="KW-0130">Cell adhesion</keyword>
<dbReference type="GO" id="GO:0016342">
    <property type="term" value="C:catenin complex"/>
    <property type="evidence" value="ECO:0007669"/>
    <property type="project" value="TreeGrafter"/>
</dbReference>
<keyword evidence="10 16" id="KW-1133">Transmembrane helix</keyword>
<evidence type="ECO:0000256" key="13">
    <source>
        <dbReference type="ARBA" id="ARBA00037319"/>
    </source>
</evidence>
<feature type="chain" id="PRO_5029615963" evidence="17">
    <location>
        <begin position="24"/>
        <end position="788"/>
    </location>
</feature>
<comment type="function">
    <text evidence="13">Cadherins are calcium-dependent cell adhesion proteins. They preferentially interact with themselves in a homophilic manner in connecting cells; cadherins may thus contribute to the sorting of heterogeneous cell types.</text>
</comment>
<dbReference type="GO" id="GO:0007156">
    <property type="term" value="P:homophilic cell adhesion via plasma membrane adhesion molecules"/>
    <property type="evidence" value="ECO:0007669"/>
    <property type="project" value="InterPro"/>
</dbReference>
<dbReference type="GO" id="GO:0016339">
    <property type="term" value="P:calcium-dependent cell-cell adhesion via plasma membrane cell adhesion molecules"/>
    <property type="evidence" value="ECO:0007669"/>
    <property type="project" value="TreeGrafter"/>
</dbReference>
<evidence type="ECO:0000313" key="19">
    <source>
        <dbReference type="EMBL" id="NXJ59235.1"/>
    </source>
</evidence>
<keyword evidence="8 14" id="KW-0106">Calcium</keyword>
<dbReference type="PROSITE" id="PS50268">
    <property type="entry name" value="CADHERIN_2"/>
    <property type="match status" value="5"/>
</dbReference>
<feature type="domain" description="Cadherin" evidence="18">
    <location>
        <begin position="487"/>
        <end position="604"/>
    </location>
</feature>
<keyword evidence="20" id="KW-1185">Reference proteome</keyword>
<keyword evidence="12" id="KW-0325">Glycoprotein</keyword>
<evidence type="ECO:0000256" key="12">
    <source>
        <dbReference type="ARBA" id="ARBA00023180"/>
    </source>
</evidence>
<dbReference type="EMBL" id="VXAI01000002">
    <property type="protein sequence ID" value="NXJ59235.1"/>
    <property type="molecule type" value="Genomic_DNA"/>
</dbReference>
<dbReference type="InterPro" id="IPR020894">
    <property type="entry name" value="Cadherin_CS"/>
</dbReference>
<organism evidence="19 20">
    <name type="scientific">Rostratula benghalensis</name>
    <name type="common">greater painted-snipe</name>
    <dbReference type="NCBI Taxonomy" id="118793"/>
    <lineage>
        <taxon>Eukaryota</taxon>
        <taxon>Metazoa</taxon>
        <taxon>Chordata</taxon>
        <taxon>Craniata</taxon>
        <taxon>Vertebrata</taxon>
        <taxon>Euteleostomi</taxon>
        <taxon>Archelosauria</taxon>
        <taxon>Archosauria</taxon>
        <taxon>Dinosauria</taxon>
        <taxon>Saurischia</taxon>
        <taxon>Theropoda</taxon>
        <taxon>Coelurosauria</taxon>
        <taxon>Aves</taxon>
        <taxon>Neognathae</taxon>
        <taxon>Neoaves</taxon>
        <taxon>Charadriiformes</taxon>
        <taxon>Rostratulidae</taxon>
        <taxon>Rostratula</taxon>
    </lineage>
</organism>
<sequence>MRTYSLTVLLWSCMFHMIHMLSSEKRTNKHSHSERITGLSENDGKTLHRNKRGWMWNQFFLLEEYTGPDTQYVGKLHTDQDKGDGNLKYILTGDGAGSLFIIDENTGDIHAAKKLDREEKSLYVLRAKAIDRKTGRQVEPESEFIIKIHDINDNEPKFTKDMYTASIPEMAGVGTSVIQVTATDADDANYGNSAKVVYSILQGQPYFSVDPETGIIKTALPDMSRENREQYQVVIQAKDMGGQMGGLSGTTTVNITLTDVNDNPPRFPQSTYQFSSPESAPPGTPLGRLKANDPDVGENAEIEYSISSGDGSDMFDIVTDKDTQEGIITVKKHLDFENKMLYTLRVEATNTHPDPRFLQLGPFKDTAFVKISVEDIDEPPVFSRPWYLIEVDEDVKEGSIIGQVEAQDPDITKNAIKYSVDRHTDLDRIFNIYSGNGSLFISKPLDREETPWHNITVIATEINNPKQTSQIPVFIRILDINDHAPEFAKYYETYVCENAKAGQLIQTVSAVDKDEPPRGHKFFFELVPEFALHPNFSIVDNKDNTAGIMTRRNGYSRSKMSTYLLPIIIFDNDYPIQSSTGTLTIRVCACDSRGNMQSCNAEALLLPAGLSTGALVAILLCIIILLVLVVLFTTLKRQRKKEPLIISKDDVRDNIVTYNDEGGGEEDTQAFDIGALRNPEAREESKMRRDVIPETIFQIRRTAPLWENIDVQDFIHRRLKENDSDPAAPPYDSLATYAYEGNDSIANSLSSLESLTTEGNQDYDYLSDWGPRFKKLADMYGGEDSDRD</sequence>
<keyword evidence="4 15" id="KW-0812">Transmembrane</keyword>
<evidence type="ECO:0000256" key="17">
    <source>
        <dbReference type="SAM" id="SignalP"/>
    </source>
</evidence>
<evidence type="ECO:0000256" key="15">
    <source>
        <dbReference type="RuleBase" id="RU003318"/>
    </source>
</evidence>
<evidence type="ECO:0000256" key="6">
    <source>
        <dbReference type="ARBA" id="ARBA00022729"/>
    </source>
</evidence>
<keyword evidence="3" id="KW-0165">Cleavage on pair of basic residues</keyword>
<evidence type="ECO:0000256" key="7">
    <source>
        <dbReference type="ARBA" id="ARBA00022737"/>
    </source>
</evidence>
<feature type="domain" description="Cadherin" evidence="18">
    <location>
        <begin position="78"/>
        <end position="158"/>
    </location>
</feature>
<keyword evidence="2" id="KW-1003">Cell membrane</keyword>
<evidence type="ECO:0000259" key="18">
    <source>
        <dbReference type="PROSITE" id="PS50268"/>
    </source>
</evidence>
<dbReference type="Gene3D" id="2.60.40.60">
    <property type="entry name" value="Cadherins"/>
    <property type="match status" value="5"/>
</dbReference>
<feature type="domain" description="Cadherin" evidence="18">
    <location>
        <begin position="268"/>
        <end position="382"/>
    </location>
</feature>
<feature type="transmembrane region" description="Helical" evidence="16">
    <location>
        <begin position="604"/>
        <end position="632"/>
    </location>
</feature>
<evidence type="ECO:0000313" key="20">
    <source>
        <dbReference type="Proteomes" id="UP000545435"/>
    </source>
</evidence>
<gene>
    <name evidence="19" type="primary">Cdh9</name>
    <name evidence="19" type="ORF">ROSBEN_R11965</name>
</gene>
<keyword evidence="11 16" id="KW-0472">Membrane</keyword>
<dbReference type="PRINTS" id="PR00205">
    <property type="entry name" value="CADHERIN"/>
</dbReference>
<dbReference type="InterPro" id="IPR039808">
    <property type="entry name" value="Cadherin"/>
</dbReference>
<dbReference type="FunFam" id="2.60.40.60:FF:000017">
    <property type="entry name" value="Cadherin 24"/>
    <property type="match status" value="1"/>
</dbReference>
<dbReference type="GO" id="GO:0000902">
    <property type="term" value="P:cell morphogenesis"/>
    <property type="evidence" value="ECO:0007669"/>
    <property type="project" value="TreeGrafter"/>
</dbReference>
<evidence type="ECO:0000256" key="14">
    <source>
        <dbReference type="PROSITE-ProRule" id="PRU00043"/>
    </source>
</evidence>
<dbReference type="Gene3D" id="4.10.900.10">
    <property type="entry name" value="TCF3-CBD (Catenin binding domain)"/>
    <property type="match status" value="1"/>
</dbReference>
<reference evidence="19 20" key="1">
    <citation type="submission" date="2019-09" db="EMBL/GenBank/DDBJ databases">
        <title>Bird 10,000 Genomes (B10K) Project - Family phase.</title>
        <authorList>
            <person name="Zhang G."/>
        </authorList>
    </citation>
    <scope>NUCLEOTIDE SEQUENCE [LARGE SCALE GENOMIC DNA]</scope>
    <source>
        <strain evidence="19">B10K-DU-006-20</strain>
        <tissue evidence="19">Mixed tissue sample</tissue>
    </source>
</reference>
<dbReference type="InterPro" id="IPR000233">
    <property type="entry name" value="Cadherin_Y-type_LIR"/>
</dbReference>
<evidence type="ECO:0000256" key="11">
    <source>
        <dbReference type="ARBA" id="ARBA00023136"/>
    </source>
</evidence>
<dbReference type="FunFam" id="2.60.40.60:FF:000012">
    <property type="entry name" value="Cadherin 24"/>
    <property type="match status" value="1"/>
</dbReference>
<dbReference type="SMART" id="SM00112">
    <property type="entry name" value="CA"/>
    <property type="match status" value="5"/>
</dbReference>
<dbReference type="InterPro" id="IPR015919">
    <property type="entry name" value="Cadherin-like_sf"/>
</dbReference>
<dbReference type="GO" id="GO:0016477">
    <property type="term" value="P:cell migration"/>
    <property type="evidence" value="ECO:0007669"/>
    <property type="project" value="TreeGrafter"/>
</dbReference>
<dbReference type="GO" id="GO:0044331">
    <property type="term" value="P:cell-cell adhesion mediated by cadherin"/>
    <property type="evidence" value="ECO:0007669"/>
    <property type="project" value="TreeGrafter"/>
</dbReference>
<feature type="non-terminal residue" evidence="19">
    <location>
        <position position="788"/>
    </location>
</feature>
<evidence type="ECO:0000256" key="16">
    <source>
        <dbReference type="SAM" id="Phobius"/>
    </source>
</evidence>
<dbReference type="Proteomes" id="UP000545435">
    <property type="component" value="Unassembled WGS sequence"/>
</dbReference>
<evidence type="ECO:0000256" key="5">
    <source>
        <dbReference type="ARBA" id="ARBA00022723"/>
    </source>
</evidence>
<dbReference type="PROSITE" id="PS00232">
    <property type="entry name" value="CADHERIN_1"/>
    <property type="match status" value="2"/>
</dbReference>
<dbReference type="GO" id="GO:0045296">
    <property type="term" value="F:cadherin binding"/>
    <property type="evidence" value="ECO:0007669"/>
    <property type="project" value="TreeGrafter"/>
</dbReference>
<comment type="caution">
    <text evidence="19">The sequence shown here is derived from an EMBL/GenBank/DDBJ whole genome shotgun (WGS) entry which is preliminary data.</text>
</comment>
<dbReference type="CDD" id="cd11304">
    <property type="entry name" value="Cadherin_repeat"/>
    <property type="match status" value="5"/>
</dbReference>
<dbReference type="GO" id="GO:0034332">
    <property type="term" value="P:adherens junction organization"/>
    <property type="evidence" value="ECO:0007669"/>
    <property type="project" value="TreeGrafter"/>
</dbReference>
<feature type="signal peptide" evidence="17">
    <location>
        <begin position="1"/>
        <end position="23"/>
    </location>
</feature>
<dbReference type="GO" id="GO:0099560">
    <property type="term" value="P:synaptic membrane adhesion"/>
    <property type="evidence" value="ECO:0007669"/>
    <property type="project" value="TreeGrafter"/>
</dbReference>
<dbReference type="FunFam" id="2.60.40.60:FF:000297">
    <property type="entry name" value="Cadherin 12"/>
    <property type="match status" value="1"/>
</dbReference>
<dbReference type="GO" id="GO:0005912">
    <property type="term" value="C:adherens junction"/>
    <property type="evidence" value="ECO:0007669"/>
    <property type="project" value="TreeGrafter"/>
</dbReference>
<evidence type="ECO:0000256" key="4">
    <source>
        <dbReference type="ARBA" id="ARBA00022692"/>
    </source>
</evidence>
<dbReference type="PANTHER" id="PTHR24027:SF99">
    <property type="entry name" value="CADHERIN-9"/>
    <property type="match status" value="1"/>
</dbReference>
<dbReference type="Pfam" id="PF01049">
    <property type="entry name" value="CADH_Y-type_LIR"/>
    <property type="match status" value="1"/>
</dbReference>
<dbReference type="AlphaFoldDB" id="A0A7L0CHC4"/>
<dbReference type="InterPro" id="IPR027397">
    <property type="entry name" value="Catenin-bd_sf"/>
</dbReference>
<dbReference type="GO" id="GO:0008013">
    <property type="term" value="F:beta-catenin binding"/>
    <property type="evidence" value="ECO:0007669"/>
    <property type="project" value="TreeGrafter"/>
</dbReference>
<dbReference type="Pfam" id="PF00028">
    <property type="entry name" value="Cadherin"/>
    <property type="match status" value="5"/>
</dbReference>
<evidence type="ECO:0000256" key="10">
    <source>
        <dbReference type="ARBA" id="ARBA00022989"/>
    </source>
</evidence>
<comment type="subcellular location">
    <subcellularLocation>
        <location evidence="1 15">Cell membrane</location>
        <topology evidence="1 15">Single-pass type I membrane protein</topology>
    </subcellularLocation>
</comment>
<feature type="non-terminal residue" evidence="19">
    <location>
        <position position="1"/>
    </location>
</feature>
<dbReference type="FunFam" id="4.10.900.10:FF:000006">
    <property type="entry name" value="Cadherin-9 preproprotein"/>
    <property type="match status" value="1"/>
</dbReference>
<proteinExistence type="predicted"/>
<evidence type="ECO:0000256" key="3">
    <source>
        <dbReference type="ARBA" id="ARBA00022685"/>
    </source>
</evidence>
<keyword evidence="5" id="KW-0479">Metal-binding</keyword>
<accession>A0A7L0CHC4</accession>
<dbReference type="InterPro" id="IPR002126">
    <property type="entry name" value="Cadherin-like_dom"/>
</dbReference>
<dbReference type="FunFam" id="2.60.40.60:FF:000014">
    <property type="entry name" value="Cadherin 8"/>
    <property type="match status" value="1"/>
</dbReference>
<dbReference type="PANTHER" id="PTHR24027">
    <property type="entry name" value="CADHERIN-23"/>
    <property type="match status" value="1"/>
</dbReference>
<evidence type="ECO:0000256" key="8">
    <source>
        <dbReference type="ARBA" id="ARBA00022837"/>
    </source>
</evidence>
<keyword evidence="6 17" id="KW-0732">Signal</keyword>
<dbReference type="FunFam" id="2.60.40.60:FF:000009">
    <property type="entry name" value="Cadherin 24"/>
    <property type="match status" value="1"/>
</dbReference>
<evidence type="ECO:0000256" key="9">
    <source>
        <dbReference type="ARBA" id="ARBA00022889"/>
    </source>
</evidence>
<feature type="domain" description="Cadherin" evidence="18">
    <location>
        <begin position="159"/>
        <end position="267"/>
    </location>
</feature>
<protein>
    <submittedName>
        <fullName evidence="19">CADH9 protein</fullName>
    </submittedName>
</protein>
<keyword evidence="7" id="KW-0677">Repeat</keyword>
<dbReference type="GO" id="GO:0007043">
    <property type="term" value="P:cell-cell junction assembly"/>
    <property type="evidence" value="ECO:0007669"/>
    <property type="project" value="TreeGrafter"/>
</dbReference>
<dbReference type="SUPFAM" id="SSF49313">
    <property type="entry name" value="Cadherin-like"/>
    <property type="match status" value="5"/>
</dbReference>
<name>A0A7L0CHC4_9CHAR</name>
<dbReference type="GO" id="GO:0005509">
    <property type="term" value="F:calcium ion binding"/>
    <property type="evidence" value="ECO:0007669"/>
    <property type="project" value="UniProtKB-UniRule"/>
</dbReference>